<name>A0A2P6RHP0_ROSCH</name>
<accession>A0A2P6RHP0</accession>
<evidence type="ECO:0000313" key="1">
    <source>
        <dbReference type="EMBL" id="PRQ45944.1"/>
    </source>
</evidence>
<protein>
    <submittedName>
        <fullName evidence="1">Uncharacterized protein</fullName>
    </submittedName>
</protein>
<organism evidence="1 2">
    <name type="scientific">Rosa chinensis</name>
    <name type="common">China rose</name>
    <dbReference type="NCBI Taxonomy" id="74649"/>
    <lineage>
        <taxon>Eukaryota</taxon>
        <taxon>Viridiplantae</taxon>
        <taxon>Streptophyta</taxon>
        <taxon>Embryophyta</taxon>
        <taxon>Tracheophyta</taxon>
        <taxon>Spermatophyta</taxon>
        <taxon>Magnoliopsida</taxon>
        <taxon>eudicotyledons</taxon>
        <taxon>Gunneridae</taxon>
        <taxon>Pentapetalae</taxon>
        <taxon>rosids</taxon>
        <taxon>fabids</taxon>
        <taxon>Rosales</taxon>
        <taxon>Rosaceae</taxon>
        <taxon>Rosoideae</taxon>
        <taxon>Rosoideae incertae sedis</taxon>
        <taxon>Rosa</taxon>
    </lineage>
</organism>
<dbReference type="Gramene" id="PRQ45944">
    <property type="protein sequence ID" value="PRQ45944"/>
    <property type="gene ID" value="RchiOBHm_Chr3g0497231"/>
</dbReference>
<keyword evidence="2" id="KW-1185">Reference proteome</keyword>
<sequence>MLLLFVFISEVQSMHNYCGIAFECLILRWKCSSSIRSGITDCRECTICDLHQTYFHIKQC</sequence>
<evidence type="ECO:0000313" key="2">
    <source>
        <dbReference type="Proteomes" id="UP000238479"/>
    </source>
</evidence>
<proteinExistence type="predicted"/>
<gene>
    <name evidence="1" type="ORF">RchiOBHm_Chr3g0497231</name>
</gene>
<dbReference type="AlphaFoldDB" id="A0A2P6RHP0"/>
<reference evidence="1 2" key="1">
    <citation type="journal article" date="2018" name="Nat. Genet.">
        <title>The Rosa genome provides new insights in the design of modern roses.</title>
        <authorList>
            <person name="Bendahmane M."/>
        </authorList>
    </citation>
    <scope>NUCLEOTIDE SEQUENCE [LARGE SCALE GENOMIC DNA]</scope>
    <source>
        <strain evidence="2">cv. Old Blush</strain>
    </source>
</reference>
<dbReference type="EMBL" id="PDCK01000041">
    <property type="protein sequence ID" value="PRQ45944.1"/>
    <property type="molecule type" value="Genomic_DNA"/>
</dbReference>
<comment type="caution">
    <text evidence="1">The sequence shown here is derived from an EMBL/GenBank/DDBJ whole genome shotgun (WGS) entry which is preliminary data.</text>
</comment>
<dbReference type="Proteomes" id="UP000238479">
    <property type="component" value="Chromosome 3"/>
</dbReference>